<feature type="transmembrane region" description="Helical" evidence="5">
    <location>
        <begin position="65"/>
        <end position="89"/>
    </location>
</feature>
<dbReference type="InterPro" id="IPR045062">
    <property type="entry name" value="Cyt_c_biogenesis_CcsA/CcmC"/>
</dbReference>
<dbReference type="RefSeq" id="WP_347436877.1">
    <property type="nucleotide sequence ID" value="NZ_CP089291.1"/>
</dbReference>
<dbReference type="EMBL" id="CP089291">
    <property type="protein sequence ID" value="UOF90184.1"/>
    <property type="molecule type" value="Genomic_DNA"/>
</dbReference>
<name>A0ABY4CJJ8_9BACL</name>
<dbReference type="Pfam" id="PF01578">
    <property type="entry name" value="Cytochrom_C_asm"/>
    <property type="match status" value="1"/>
</dbReference>
<feature type="transmembrane region" description="Helical" evidence="5">
    <location>
        <begin position="218"/>
        <end position="237"/>
    </location>
</feature>
<feature type="transmembrane region" description="Helical" evidence="5">
    <location>
        <begin position="244"/>
        <end position="262"/>
    </location>
</feature>
<keyword evidence="2 5" id="KW-0812">Transmembrane</keyword>
<reference evidence="7" key="1">
    <citation type="submission" date="2021-12" db="EMBL/GenBank/DDBJ databases">
        <title>Alicyclobacillaceae gen. nov., sp. nov., isolated from chalcocite enrichment system.</title>
        <authorList>
            <person name="Jiang Z."/>
        </authorList>
    </citation>
    <scope>NUCLEOTIDE SEQUENCE</scope>
    <source>
        <strain evidence="7">MYW30-H2</strain>
    </source>
</reference>
<accession>A0ABY4CJJ8</accession>
<dbReference type="PANTHER" id="PTHR30071:SF15">
    <property type="entry name" value="PROTEIN HEMX"/>
    <property type="match status" value="1"/>
</dbReference>
<evidence type="ECO:0000256" key="4">
    <source>
        <dbReference type="ARBA" id="ARBA00023136"/>
    </source>
</evidence>
<evidence type="ECO:0000256" key="1">
    <source>
        <dbReference type="ARBA" id="ARBA00004141"/>
    </source>
</evidence>
<keyword evidence="3 5" id="KW-1133">Transmembrane helix</keyword>
<feature type="transmembrane region" description="Helical" evidence="5">
    <location>
        <begin position="6"/>
        <end position="24"/>
    </location>
</feature>
<evidence type="ECO:0000313" key="8">
    <source>
        <dbReference type="Proteomes" id="UP000830167"/>
    </source>
</evidence>
<organism evidence="7 8">
    <name type="scientific">Fodinisporobacter ferrooxydans</name>
    <dbReference type="NCBI Taxonomy" id="2901836"/>
    <lineage>
        <taxon>Bacteria</taxon>
        <taxon>Bacillati</taxon>
        <taxon>Bacillota</taxon>
        <taxon>Bacilli</taxon>
        <taxon>Bacillales</taxon>
        <taxon>Alicyclobacillaceae</taxon>
        <taxon>Fodinisporobacter</taxon>
    </lineage>
</organism>
<evidence type="ECO:0000313" key="7">
    <source>
        <dbReference type="EMBL" id="UOF90184.1"/>
    </source>
</evidence>
<evidence type="ECO:0000256" key="3">
    <source>
        <dbReference type="ARBA" id="ARBA00022989"/>
    </source>
</evidence>
<keyword evidence="8" id="KW-1185">Reference proteome</keyword>
<proteinExistence type="predicted"/>
<feature type="transmembrane region" description="Helical" evidence="5">
    <location>
        <begin position="192"/>
        <end position="212"/>
    </location>
</feature>
<feature type="transmembrane region" description="Helical" evidence="5">
    <location>
        <begin position="36"/>
        <end position="53"/>
    </location>
</feature>
<protein>
    <submittedName>
        <fullName evidence="7">Cytochrome c biogenesis protein</fullName>
    </submittedName>
</protein>
<feature type="transmembrane region" description="Helical" evidence="5">
    <location>
        <begin position="128"/>
        <end position="154"/>
    </location>
</feature>
<evidence type="ECO:0000259" key="6">
    <source>
        <dbReference type="Pfam" id="PF01578"/>
    </source>
</evidence>
<feature type="transmembrane region" description="Helical" evidence="5">
    <location>
        <begin position="96"/>
        <end position="116"/>
    </location>
</feature>
<feature type="domain" description="Cytochrome c assembly protein" evidence="6">
    <location>
        <begin position="68"/>
        <end position="262"/>
    </location>
</feature>
<evidence type="ECO:0000256" key="5">
    <source>
        <dbReference type="SAM" id="Phobius"/>
    </source>
</evidence>
<evidence type="ECO:0000256" key="2">
    <source>
        <dbReference type="ARBA" id="ARBA00022692"/>
    </source>
</evidence>
<dbReference type="PANTHER" id="PTHR30071">
    <property type="entry name" value="HEME EXPORTER PROTEIN C"/>
    <property type="match status" value="1"/>
</dbReference>
<dbReference type="InterPro" id="IPR002541">
    <property type="entry name" value="Cyt_c_assembly"/>
</dbReference>
<comment type="subcellular location">
    <subcellularLocation>
        <location evidence="1">Membrane</location>
        <topology evidence="1">Multi-pass membrane protein</topology>
    </subcellularLocation>
</comment>
<gene>
    <name evidence="7" type="ORF">LSG31_20350</name>
</gene>
<sequence length="273" mass="32016">MIDSLRLYDWITFFYAVSVFLYFIDFIQPSRRANRYAFWTLAVVWGLQTIFFIERMRALNYVPVFTTFEATIFFAWLLNTFALIINYLYKMELFTFLVNIIGFAFVAFDIFARKGATQLSAPMQGDLLVIHVSMALISYAAFSLACIVSIMYLFQHYMLKLKKWTPFFRRLPALERLDNLSFQMVKLGFPTLLIAMILGAIWYRVVFGHFLWLDAKPLVSLLLLIVYGVYLYLRVVLGWAGRRLAWLNVLGFCIVIVNYVLVGKFMSNFHKWG</sequence>
<keyword evidence="4 5" id="KW-0472">Membrane</keyword>
<dbReference type="Proteomes" id="UP000830167">
    <property type="component" value="Chromosome"/>
</dbReference>